<evidence type="ECO:0008006" key="4">
    <source>
        <dbReference type="Google" id="ProtNLM"/>
    </source>
</evidence>
<dbReference type="OMA" id="MERNTAY"/>
<dbReference type="HOGENOM" id="CLU_029371_1_0_1"/>
<organism evidence="2 3">
    <name type="scientific">Thermothelomyces thermophilus (strain ATCC 42464 / BCRC 31852 / DSM 1799)</name>
    <name type="common">Sporotrichum thermophile</name>
    <dbReference type="NCBI Taxonomy" id="573729"/>
    <lineage>
        <taxon>Eukaryota</taxon>
        <taxon>Fungi</taxon>
        <taxon>Dikarya</taxon>
        <taxon>Ascomycota</taxon>
        <taxon>Pezizomycotina</taxon>
        <taxon>Sordariomycetes</taxon>
        <taxon>Sordariomycetidae</taxon>
        <taxon>Sordariales</taxon>
        <taxon>Chaetomiaceae</taxon>
        <taxon>Thermothelomyces</taxon>
    </lineage>
</organism>
<proteinExistence type="predicted"/>
<dbReference type="OrthoDB" id="5296720at2759"/>
<reference evidence="2 3" key="1">
    <citation type="journal article" date="2011" name="Nat. Biotechnol.">
        <title>Comparative genomic analysis of the thermophilic biomass-degrading fungi Myceliophthora thermophila and Thielavia terrestris.</title>
        <authorList>
            <person name="Berka R.M."/>
            <person name="Grigoriev I.V."/>
            <person name="Otillar R."/>
            <person name="Salamov A."/>
            <person name="Grimwood J."/>
            <person name="Reid I."/>
            <person name="Ishmael N."/>
            <person name="John T."/>
            <person name="Darmond C."/>
            <person name="Moisan M.-C."/>
            <person name="Henrissat B."/>
            <person name="Coutinho P.M."/>
            <person name="Lombard V."/>
            <person name="Natvig D.O."/>
            <person name="Lindquist E."/>
            <person name="Schmutz J."/>
            <person name="Lucas S."/>
            <person name="Harris P."/>
            <person name="Powlowski J."/>
            <person name="Bellemare A."/>
            <person name="Taylor D."/>
            <person name="Butler G."/>
            <person name="de Vries R.P."/>
            <person name="Allijn I.E."/>
            <person name="van den Brink J."/>
            <person name="Ushinsky S."/>
            <person name="Storms R."/>
            <person name="Powell A.J."/>
            <person name="Paulsen I.T."/>
            <person name="Elbourne L.D.H."/>
            <person name="Baker S.E."/>
            <person name="Magnuson J."/>
            <person name="LaBoissiere S."/>
            <person name="Clutterbuck A.J."/>
            <person name="Martinez D."/>
            <person name="Wogulis M."/>
            <person name="de Leon A.L."/>
            <person name="Rey M.W."/>
            <person name="Tsang A."/>
        </authorList>
    </citation>
    <scope>NUCLEOTIDE SEQUENCE [LARGE SCALE GENOMIC DNA]</scope>
    <source>
        <strain evidence="3">ATCC 42464 / BCRC 31852 / DSM 1799</strain>
    </source>
</reference>
<dbReference type="STRING" id="573729.G2Q8Z3"/>
<dbReference type="InParanoid" id="G2Q8Z3"/>
<dbReference type="EMBL" id="CP003003">
    <property type="protein sequence ID" value="AEO57137.1"/>
    <property type="molecule type" value="Genomic_DNA"/>
</dbReference>
<evidence type="ECO:0000256" key="1">
    <source>
        <dbReference type="SAM" id="MobiDB-lite"/>
    </source>
</evidence>
<dbReference type="Proteomes" id="UP000007322">
    <property type="component" value="Chromosome 2"/>
</dbReference>
<sequence length="500" mass="56227">MSVQGTTVGALPPELLRQVFDALDHAAPSEHRLNDQPDCRMLCDPNCPLKKASLVNRKWRAVVLPLLFRHVVWRLASCDQLLSRPNEISESQSDDPSESISILAFLRANNLARHVRSLTIVVCREEALPSATTTDRRSGSRISSSLEEWKQARWNSISDTHAQYAAQISSATVYNGDNNWLWRMLFGIMNPLRLTLIASPQTLARLLSCMVYVGDADFFSTEERLHILSLSMDGSSRSSPPPLLVRSEGARPAAPTASRKCSTERDYVRTELFTIRPWTHLLLNENSSIRVYRTYHFFDRRPPSILGSLLGCEEAPLNVMMVPPTVTSLSYIAIFPVATHFRMLVDRLPRIDSLYLQLVPRNDILLDEKEMDHVNASDLWLERNSCYKLAMQNMLLSAAAPLPPNNVNDNNTNVADDHDQDSEVDASHTGPHEHVIMEEGPAQGGVHNWQYLRRFETGDSSDREAWLDAVEWVEESQTGWHVEAEGVLVREPGSDGARGS</sequence>
<accession>G2Q8Z3</accession>
<feature type="region of interest" description="Disordered" evidence="1">
    <location>
        <begin position="232"/>
        <end position="258"/>
    </location>
</feature>
<evidence type="ECO:0000313" key="2">
    <source>
        <dbReference type="EMBL" id="AEO57137.1"/>
    </source>
</evidence>
<dbReference type="RefSeq" id="XP_003662382.1">
    <property type="nucleotide sequence ID" value="XM_003662334.1"/>
</dbReference>
<dbReference type="AlphaFoldDB" id="G2Q8Z3"/>
<keyword evidence="3" id="KW-1185">Reference proteome</keyword>
<dbReference type="eggNOG" id="ENOG502STPP">
    <property type="taxonomic scope" value="Eukaryota"/>
</dbReference>
<evidence type="ECO:0000313" key="3">
    <source>
        <dbReference type="Proteomes" id="UP000007322"/>
    </source>
</evidence>
<gene>
    <name evidence="2" type="ORF">MYCTH_2302962</name>
</gene>
<name>G2Q8Z3_THET4</name>
<dbReference type="GeneID" id="11512435"/>
<dbReference type="VEuPathDB" id="FungiDB:MYCTH_2302962"/>
<dbReference type="KEGG" id="mtm:MYCTH_2302962"/>
<protein>
    <recommendedName>
        <fullName evidence="4">F-box domain-containing protein</fullName>
    </recommendedName>
</protein>